<proteinExistence type="predicted"/>
<organism evidence="1 2">
    <name type="scientific">Mycena rosella</name>
    <name type="common">Pink bonnet</name>
    <name type="synonym">Agaricus rosellus</name>
    <dbReference type="NCBI Taxonomy" id="1033263"/>
    <lineage>
        <taxon>Eukaryota</taxon>
        <taxon>Fungi</taxon>
        <taxon>Dikarya</taxon>
        <taxon>Basidiomycota</taxon>
        <taxon>Agaricomycotina</taxon>
        <taxon>Agaricomycetes</taxon>
        <taxon>Agaricomycetidae</taxon>
        <taxon>Agaricales</taxon>
        <taxon>Marasmiineae</taxon>
        <taxon>Mycenaceae</taxon>
        <taxon>Mycena</taxon>
    </lineage>
</organism>
<dbReference type="AlphaFoldDB" id="A0AAD7GBJ0"/>
<sequence>MHRLLTSNLPSQQALSPGLLKVYAAVPSSRDQCTRLLPNCAGGLCRPYILGLDIWQMRASVPSIDSITRRTRAPVWVEEPTEVFGLVCRIYRPRARTLRFVVASPRKPSQRQSLPGPSQSELQLALPIAVPRGTSQPPLSAGAMLAGPA</sequence>
<dbReference type="EMBL" id="JARKIE010000129">
    <property type="protein sequence ID" value="KAJ7679669.1"/>
    <property type="molecule type" value="Genomic_DNA"/>
</dbReference>
<dbReference type="Proteomes" id="UP001221757">
    <property type="component" value="Unassembled WGS sequence"/>
</dbReference>
<evidence type="ECO:0000313" key="2">
    <source>
        <dbReference type="Proteomes" id="UP001221757"/>
    </source>
</evidence>
<protein>
    <submittedName>
        <fullName evidence="1">Uncharacterized protein</fullName>
    </submittedName>
</protein>
<gene>
    <name evidence="1" type="ORF">B0H17DRAFT_1206459</name>
</gene>
<accession>A0AAD7GBJ0</accession>
<comment type="caution">
    <text evidence="1">The sequence shown here is derived from an EMBL/GenBank/DDBJ whole genome shotgun (WGS) entry which is preliminary data.</text>
</comment>
<keyword evidence="2" id="KW-1185">Reference proteome</keyword>
<name>A0AAD7GBJ0_MYCRO</name>
<reference evidence="1" key="1">
    <citation type="submission" date="2023-03" db="EMBL/GenBank/DDBJ databases">
        <title>Massive genome expansion in bonnet fungi (Mycena s.s.) driven by repeated elements and novel gene families across ecological guilds.</title>
        <authorList>
            <consortium name="Lawrence Berkeley National Laboratory"/>
            <person name="Harder C.B."/>
            <person name="Miyauchi S."/>
            <person name="Viragh M."/>
            <person name="Kuo A."/>
            <person name="Thoen E."/>
            <person name="Andreopoulos B."/>
            <person name="Lu D."/>
            <person name="Skrede I."/>
            <person name="Drula E."/>
            <person name="Henrissat B."/>
            <person name="Morin E."/>
            <person name="Kohler A."/>
            <person name="Barry K."/>
            <person name="LaButti K."/>
            <person name="Morin E."/>
            <person name="Salamov A."/>
            <person name="Lipzen A."/>
            <person name="Mereny Z."/>
            <person name="Hegedus B."/>
            <person name="Baldrian P."/>
            <person name="Stursova M."/>
            <person name="Weitz H."/>
            <person name="Taylor A."/>
            <person name="Grigoriev I.V."/>
            <person name="Nagy L.G."/>
            <person name="Martin F."/>
            <person name="Kauserud H."/>
        </authorList>
    </citation>
    <scope>NUCLEOTIDE SEQUENCE</scope>
    <source>
        <strain evidence="1">CBHHK067</strain>
    </source>
</reference>
<evidence type="ECO:0000313" key="1">
    <source>
        <dbReference type="EMBL" id="KAJ7679669.1"/>
    </source>
</evidence>